<evidence type="ECO:0000313" key="2">
    <source>
        <dbReference type="Proteomes" id="UP001469365"/>
    </source>
</evidence>
<evidence type="ECO:0000313" key="1">
    <source>
        <dbReference type="EMBL" id="MEK8130475.1"/>
    </source>
</evidence>
<organism evidence="1 2">
    <name type="scientific">Paenibacillus filicis</name>
    <dbReference type="NCBI Taxonomy" id="669464"/>
    <lineage>
        <taxon>Bacteria</taxon>
        <taxon>Bacillati</taxon>
        <taxon>Bacillota</taxon>
        <taxon>Bacilli</taxon>
        <taxon>Bacillales</taxon>
        <taxon>Paenibacillaceae</taxon>
        <taxon>Paenibacillus</taxon>
    </lineage>
</organism>
<proteinExistence type="predicted"/>
<gene>
    <name evidence="1" type="ORF">WMW72_21435</name>
</gene>
<name>A0ABU9DNM6_9BACL</name>
<accession>A0ABU9DNM6</accession>
<reference evidence="1 2" key="1">
    <citation type="submission" date="2024-04" db="EMBL/GenBank/DDBJ databases">
        <title>draft genome sequnece of Paenibacillus filicis.</title>
        <authorList>
            <person name="Kim D.-U."/>
        </authorList>
    </citation>
    <scope>NUCLEOTIDE SEQUENCE [LARGE SCALE GENOMIC DNA]</scope>
    <source>
        <strain evidence="1 2">KACC14197</strain>
    </source>
</reference>
<comment type="caution">
    <text evidence="1">The sequence shown here is derived from an EMBL/GenBank/DDBJ whole genome shotgun (WGS) entry which is preliminary data.</text>
</comment>
<sequence length="127" mass="15236">MIRKKFPDITDFFEIAEKYGISVDERHNPSEGFEFYELEKQSAFSCDIVGDLELFSIDFQNPDESMLNALKDVLIKYGIPTETLIKDSMMCYNNREYITTEYETYWVDFIPHDDNEILLIRYRQFQR</sequence>
<dbReference type="RefSeq" id="WP_341417617.1">
    <property type="nucleotide sequence ID" value="NZ_JBBPCC010000015.1"/>
</dbReference>
<keyword evidence="2" id="KW-1185">Reference proteome</keyword>
<dbReference type="Proteomes" id="UP001469365">
    <property type="component" value="Unassembled WGS sequence"/>
</dbReference>
<dbReference type="EMBL" id="JBBPCC010000015">
    <property type="protein sequence ID" value="MEK8130475.1"/>
    <property type="molecule type" value="Genomic_DNA"/>
</dbReference>
<evidence type="ECO:0008006" key="3">
    <source>
        <dbReference type="Google" id="ProtNLM"/>
    </source>
</evidence>
<protein>
    <recommendedName>
        <fullName evidence="3">Phage protein</fullName>
    </recommendedName>
</protein>